<gene>
    <name evidence="1" type="ORF">MW7_011145</name>
</gene>
<accession>A0ACD3SNI6</accession>
<comment type="caution">
    <text evidence="1">The sequence shown here is derived from an EMBL/GenBank/DDBJ whole genome shotgun (WGS) entry which is preliminary data.</text>
</comment>
<dbReference type="EMBL" id="AKCV02000020">
    <property type="protein sequence ID" value="TMS57714.1"/>
    <property type="molecule type" value="Genomic_DNA"/>
</dbReference>
<keyword evidence="2" id="KW-1185">Reference proteome</keyword>
<proteinExistence type="predicted"/>
<evidence type="ECO:0000313" key="2">
    <source>
        <dbReference type="Proteomes" id="UP000004277"/>
    </source>
</evidence>
<name>A0ACD3SNI6_9BURK</name>
<protein>
    <submittedName>
        <fullName evidence="1">DUF3182 family protein</fullName>
    </submittedName>
</protein>
<evidence type="ECO:0000313" key="1">
    <source>
        <dbReference type="EMBL" id="TMS57714.1"/>
    </source>
</evidence>
<organism evidence="1 2">
    <name type="scientific">Imbroritus primus</name>
    <dbReference type="NCBI Taxonomy" id="3058603"/>
    <lineage>
        <taxon>Bacteria</taxon>
        <taxon>Pseudomonadati</taxon>
        <taxon>Pseudomonadota</taxon>
        <taxon>Betaproteobacteria</taxon>
        <taxon>Burkholderiales</taxon>
        <taxon>Burkholderiaceae</taxon>
        <taxon>Imbroritus</taxon>
    </lineage>
</organism>
<dbReference type="Proteomes" id="UP000004277">
    <property type="component" value="Unassembled WGS sequence"/>
</dbReference>
<sequence>MPDCQPPAVGTAGMRFASYAGKCRQETDMRDRLPGHGLGLPVVMPYRPDACAAASHEIATHQRIAQKVAQLLGRRLQDPPEDLVQWRAAYGAAGGSPYYVPFDTLEVAVATALGIHGVPDLFGGVVPQAFVATKVITHPVWSPDAAAPAGWCRTMGGLIEDVVLPGYSAFAVADARRAGRLLLREGRGRVKAPMDKGGLGQQVIRDAHALDACLVPLEDTLATTGVVLERDMDHVRTCSVGQIILDGVCLSYHGTQCLTPDNTGGMVYGGSSLQVVRGDFDAVLRLPLDPQTRRAVVQACRYHQTAQECYPGLYASRCNYDVLQGETAGGVWQSGVLEQSWRVGGATGAELAAFAYLREHPEVGQVRAVTCEIYGRAAASTPVPRDAVIYFDGDDGSVGPLLKYARVETDAGP</sequence>
<reference evidence="1" key="1">
    <citation type="submission" date="2019-05" db="EMBL/GenBank/DDBJ databases">
        <title>Revised genome assembly of Burkholderiaceae (previously Ralstonia) sp. PBA.</title>
        <authorList>
            <person name="Gan H.M."/>
        </authorList>
    </citation>
    <scope>NUCLEOTIDE SEQUENCE</scope>
    <source>
        <strain evidence="1">PBA</strain>
    </source>
</reference>